<evidence type="ECO:0000313" key="1">
    <source>
        <dbReference type="EMBL" id="MEU7296224.1"/>
    </source>
</evidence>
<sequence>MVTSISDAADAVVAEVPVSRSAAISAEIALSRATTSVTLLFVDFRDMTVSFLESGAAGGMTG</sequence>
<protein>
    <submittedName>
        <fullName evidence="1">Uncharacterized protein</fullName>
    </submittedName>
</protein>
<accession>A0ABV3D192</accession>
<organism evidence="1 2">
    <name type="scientific">Streptomyces exfoliatus</name>
    <name type="common">Streptomyces hydrogenans</name>
    <dbReference type="NCBI Taxonomy" id="1905"/>
    <lineage>
        <taxon>Bacteria</taxon>
        <taxon>Bacillati</taxon>
        <taxon>Actinomycetota</taxon>
        <taxon>Actinomycetes</taxon>
        <taxon>Kitasatosporales</taxon>
        <taxon>Streptomycetaceae</taxon>
        <taxon>Streptomyces</taxon>
    </lineage>
</organism>
<keyword evidence="2" id="KW-1185">Reference proteome</keyword>
<proteinExistence type="predicted"/>
<name>A0ABV3D192_STREX</name>
<dbReference type="EMBL" id="JBEZAM010000038">
    <property type="protein sequence ID" value="MEU7296224.1"/>
    <property type="molecule type" value="Genomic_DNA"/>
</dbReference>
<gene>
    <name evidence="1" type="ORF">AB0A76_23950</name>
</gene>
<reference evidence="1 2" key="1">
    <citation type="submission" date="2024-06" db="EMBL/GenBank/DDBJ databases">
        <title>The Natural Products Discovery Center: Release of the First 8490 Sequenced Strains for Exploring Actinobacteria Biosynthetic Diversity.</title>
        <authorList>
            <person name="Kalkreuter E."/>
            <person name="Kautsar S.A."/>
            <person name="Yang D."/>
            <person name="Bader C.D."/>
            <person name="Teijaro C.N."/>
            <person name="Fluegel L."/>
            <person name="Davis C.M."/>
            <person name="Simpson J.R."/>
            <person name="Lauterbach L."/>
            <person name="Steele A.D."/>
            <person name="Gui C."/>
            <person name="Meng S."/>
            <person name="Li G."/>
            <person name="Viehrig K."/>
            <person name="Ye F."/>
            <person name="Su P."/>
            <person name="Kiefer A.F."/>
            <person name="Nichols A."/>
            <person name="Cepeda A.J."/>
            <person name="Yan W."/>
            <person name="Fan B."/>
            <person name="Jiang Y."/>
            <person name="Adhikari A."/>
            <person name="Zheng C.-J."/>
            <person name="Schuster L."/>
            <person name="Cowan T.M."/>
            <person name="Smanski M.J."/>
            <person name="Chevrette M.G."/>
            <person name="De Carvalho L.P.S."/>
            <person name="Shen B."/>
        </authorList>
    </citation>
    <scope>NUCLEOTIDE SEQUENCE [LARGE SCALE GENOMIC DNA]</scope>
    <source>
        <strain evidence="1 2">NPDC045705</strain>
    </source>
</reference>
<dbReference type="Proteomes" id="UP001551210">
    <property type="component" value="Unassembled WGS sequence"/>
</dbReference>
<comment type="caution">
    <text evidence="1">The sequence shown here is derived from an EMBL/GenBank/DDBJ whole genome shotgun (WGS) entry which is preliminary data.</text>
</comment>
<dbReference type="RefSeq" id="WP_359211845.1">
    <property type="nucleotide sequence ID" value="NZ_JBEZAM010000038.1"/>
</dbReference>
<evidence type="ECO:0000313" key="2">
    <source>
        <dbReference type="Proteomes" id="UP001551210"/>
    </source>
</evidence>